<dbReference type="AlphaFoldDB" id="A0A6M3K3C9"/>
<accession>A0A6M3K3C9</accession>
<evidence type="ECO:0000256" key="1">
    <source>
        <dbReference type="SAM" id="MobiDB-lite"/>
    </source>
</evidence>
<reference evidence="2" key="1">
    <citation type="submission" date="2020-03" db="EMBL/GenBank/DDBJ databases">
        <title>The deep terrestrial virosphere.</title>
        <authorList>
            <person name="Holmfeldt K."/>
            <person name="Nilsson E."/>
            <person name="Simone D."/>
            <person name="Lopez-Fernandez M."/>
            <person name="Wu X."/>
            <person name="de Brujin I."/>
            <person name="Lundin D."/>
            <person name="Andersson A."/>
            <person name="Bertilsson S."/>
            <person name="Dopson M."/>
        </authorList>
    </citation>
    <scope>NUCLEOTIDE SEQUENCE</scope>
    <source>
        <strain evidence="2">MM415A01786</strain>
    </source>
</reference>
<gene>
    <name evidence="2" type="ORF">MM415A01786_0005</name>
</gene>
<name>A0A6M3K3C9_9ZZZZ</name>
<sequence length="373" mass="40735">MGKAIRADKKEKAPMSETYIPMKVKEQMEAAKLAMQGITDKPPAKPLAEPDAVIPQIVAPPVEPVVATPPVEDDLPPLPTISTPTVPDSFEQQYKVLQGKYDSELPAARAEIQRQNSVIADLNNVILAFQSASRPAPAVDPVTPSRSSEDTFEEIDPELFEEYGPEMKDLLGTFNKMVKRVNQPAPGGNNGPMASAEPVSPAPSQSSGMDPTFQAEMNSRVGDWLIQNNDPRFVNWLKTSDPQTGMARQVMLNHHFHAANSPATPIENKTVHSKAVADLFIQYKRDAVTPVTPNPSFVANPGVPEPMAHPLASQVVITPSVGASPNPQGAHVPIITSDQYNAYVDERRKGNISEEQMKQVNLRYMKQIKEGRV</sequence>
<dbReference type="EMBL" id="MT142162">
    <property type="protein sequence ID" value="QJA75407.1"/>
    <property type="molecule type" value="Genomic_DNA"/>
</dbReference>
<organism evidence="2">
    <name type="scientific">viral metagenome</name>
    <dbReference type="NCBI Taxonomy" id="1070528"/>
    <lineage>
        <taxon>unclassified sequences</taxon>
        <taxon>metagenomes</taxon>
        <taxon>organismal metagenomes</taxon>
    </lineage>
</organism>
<feature type="region of interest" description="Disordered" evidence="1">
    <location>
        <begin position="181"/>
        <end position="211"/>
    </location>
</feature>
<proteinExistence type="predicted"/>
<evidence type="ECO:0000313" key="2">
    <source>
        <dbReference type="EMBL" id="QJA75407.1"/>
    </source>
</evidence>
<protein>
    <submittedName>
        <fullName evidence="2">Uncharacterized protein</fullName>
    </submittedName>
</protein>